<dbReference type="PANTHER" id="PTHR43611">
    <property type="entry name" value="ALPHA-D-GLUCOSE 1-PHOSPHATE PHOSPHATASE"/>
    <property type="match status" value="1"/>
</dbReference>
<dbReference type="GO" id="GO:0016787">
    <property type="term" value="F:hydrolase activity"/>
    <property type="evidence" value="ECO:0007669"/>
    <property type="project" value="UniProtKB-KW"/>
</dbReference>
<dbReference type="SUPFAM" id="SSF56784">
    <property type="entry name" value="HAD-like"/>
    <property type="match status" value="1"/>
</dbReference>
<dbReference type="PRINTS" id="PR00413">
    <property type="entry name" value="HADHALOGNASE"/>
</dbReference>
<gene>
    <name evidence="1" type="ORF">DAD186_07420</name>
</gene>
<keyword evidence="1" id="KW-0378">Hydrolase</keyword>
<dbReference type="PANTHER" id="PTHR43611:SF3">
    <property type="entry name" value="FLAVIN MONONUCLEOTIDE HYDROLASE 1, CHLOROPLATIC"/>
    <property type="match status" value="1"/>
</dbReference>
<name>A0A1B0ZHB7_9MICO</name>
<dbReference type="InterPro" id="IPR023214">
    <property type="entry name" value="HAD_sf"/>
</dbReference>
<accession>A0A1B0ZHB7</accession>
<dbReference type="Gene3D" id="3.40.50.1000">
    <property type="entry name" value="HAD superfamily/HAD-like"/>
    <property type="match status" value="1"/>
</dbReference>
<dbReference type="Proteomes" id="UP000092596">
    <property type="component" value="Chromosome"/>
</dbReference>
<organism evidence="1 2">
    <name type="scientific">Dermabacter vaginalis</name>
    <dbReference type="NCBI Taxonomy" id="1630135"/>
    <lineage>
        <taxon>Bacteria</taxon>
        <taxon>Bacillati</taxon>
        <taxon>Actinomycetota</taxon>
        <taxon>Actinomycetes</taxon>
        <taxon>Micrococcales</taxon>
        <taxon>Dermabacteraceae</taxon>
        <taxon>Dermabacter</taxon>
    </lineage>
</organism>
<evidence type="ECO:0000313" key="1">
    <source>
        <dbReference type="EMBL" id="ANP27292.1"/>
    </source>
</evidence>
<dbReference type="KEGG" id="dva:DAD186_07420"/>
<reference evidence="1 2" key="1">
    <citation type="submission" date="2015-06" db="EMBL/GenBank/DDBJ databases">
        <title>Investigation of pathophysiology for high-risk pregnancy and development of treatment modality based on it.</title>
        <authorList>
            <person name="Kim B.-C."/>
            <person name="Lim S."/>
        </authorList>
    </citation>
    <scope>NUCLEOTIDE SEQUENCE [LARGE SCALE GENOMIC DNA]</scope>
    <source>
        <strain evidence="1 2">AD1-86</strain>
    </source>
</reference>
<sequence>MARARRRAQHPVTQLTVVFDFGGVLAARHNPVPVIHREVGGDYEAVREVYWGERKKLDGGEISLEDYWRAVCEAGAIGAPTADEIADLADLDDRYWGEIAAGSRELIHDLARNEVRLAILSNTNAAFGDYLRRQEWFEVFEFAIISAEEKVQKPDPEIFEILLDVIAHETGGVARPGNVIFFDDLQSNVDAARKLGIDAHYWPRNDRTLASDTAAEPDRPGWEIAREILTARGVPLG</sequence>
<dbReference type="CDD" id="cd02603">
    <property type="entry name" value="HAD_sEH-N_like"/>
    <property type="match status" value="1"/>
</dbReference>
<proteinExistence type="predicted"/>
<dbReference type="InterPro" id="IPR006439">
    <property type="entry name" value="HAD-SF_hydro_IA"/>
</dbReference>
<dbReference type="STRING" id="1630135.DAD186_07420"/>
<protein>
    <submittedName>
        <fullName evidence="1">HAD hydrolase, family IA</fullName>
    </submittedName>
</protein>
<evidence type="ECO:0000313" key="2">
    <source>
        <dbReference type="Proteomes" id="UP000092596"/>
    </source>
</evidence>
<dbReference type="AlphaFoldDB" id="A0A1B0ZHB7"/>
<dbReference type="InterPro" id="IPR036412">
    <property type="entry name" value="HAD-like_sf"/>
</dbReference>
<dbReference type="EMBL" id="CP012117">
    <property type="protein sequence ID" value="ANP27292.1"/>
    <property type="molecule type" value="Genomic_DNA"/>
</dbReference>
<dbReference type="RefSeq" id="WP_065247529.1">
    <property type="nucleotide sequence ID" value="NZ_CP012117.1"/>
</dbReference>
<dbReference type="NCBIfam" id="TIGR01509">
    <property type="entry name" value="HAD-SF-IA-v3"/>
    <property type="match status" value="1"/>
</dbReference>
<dbReference type="Pfam" id="PF00702">
    <property type="entry name" value="Hydrolase"/>
    <property type="match status" value="1"/>
</dbReference>